<sequence length="272" mass="30497">MNKKTLLVVIFSALSVVVKAQNTFPFPSTGNVGIGTTNPQYGLLELDTKNDALPALRIEHGSFSMNGQARFSIDAPGVKDGRFVVTEGGKVGIGTTTPSALLEIYSPNFSIGRDDTQKWSSRNAEYYLKLQTIWNENGINQEFIQRFNGVDYTSLSFYYGNVGIGTSTPDAKLAVNGTIHSKEVKVDLFRWPDFVFKKEYNLPTLEEVEKHINTKGHLENIPSEEEALKNGINLGEMNAKLLQKIEELTLYMIEIKKENVQMKNRLIKLENK</sequence>
<keyword evidence="1" id="KW-0732">Signal</keyword>
<name>A0ABX4CAJ2_FLAHY</name>
<dbReference type="Proteomes" id="UP000198424">
    <property type="component" value="Unassembled WGS sequence"/>
</dbReference>
<evidence type="ECO:0000313" key="3">
    <source>
        <dbReference type="Proteomes" id="UP000198424"/>
    </source>
</evidence>
<dbReference type="EMBL" id="MUGY01000028">
    <property type="protein sequence ID" value="OXA90295.1"/>
    <property type="molecule type" value="Genomic_DNA"/>
</dbReference>
<dbReference type="RefSeq" id="WP_051885857.1">
    <property type="nucleotide sequence ID" value="NZ_JBEWQG010000024.1"/>
</dbReference>
<evidence type="ECO:0000313" key="2">
    <source>
        <dbReference type="EMBL" id="OXA90295.1"/>
    </source>
</evidence>
<feature type="chain" id="PRO_5047033737" evidence="1">
    <location>
        <begin position="21"/>
        <end position="272"/>
    </location>
</feature>
<proteinExistence type="predicted"/>
<gene>
    <name evidence="2" type="ORF">B0A62_19685</name>
</gene>
<reference evidence="2 3" key="1">
    <citation type="submission" date="2016-11" db="EMBL/GenBank/DDBJ databases">
        <title>Whole genomes of Flavobacteriaceae.</title>
        <authorList>
            <person name="Stine C."/>
            <person name="Li C."/>
            <person name="Tadesse D."/>
        </authorList>
    </citation>
    <scope>NUCLEOTIDE SEQUENCE [LARGE SCALE GENOMIC DNA]</scope>
    <source>
        <strain evidence="2 3">ATCC 29551</strain>
    </source>
</reference>
<evidence type="ECO:0000256" key="1">
    <source>
        <dbReference type="SAM" id="SignalP"/>
    </source>
</evidence>
<protein>
    <submittedName>
        <fullName evidence="2">Uncharacterized protein</fullName>
    </submittedName>
</protein>
<feature type="signal peptide" evidence="1">
    <location>
        <begin position="1"/>
        <end position="20"/>
    </location>
</feature>
<accession>A0ABX4CAJ2</accession>
<keyword evidence="3" id="KW-1185">Reference proteome</keyword>
<comment type="caution">
    <text evidence="2">The sequence shown here is derived from an EMBL/GenBank/DDBJ whole genome shotgun (WGS) entry which is preliminary data.</text>
</comment>
<organism evidence="2 3">
    <name type="scientific">Flavobacterium hydatis</name>
    <name type="common">Cytophaga aquatilis</name>
    <dbReference type="NCBI Taxonomy" id="991"/>
    <lineage>
        <taxon>Bacteria</taxon>
        <taxon>Pseudomonadati</taxon>
        <taxon>Bacteroidota</taxon>
        <taxon>Flavobacteriia</taxon>
        <taxon>Flavobacteriales</taxon>
        <taxon>Flavobacteriaceae</taxon>
        <taxon>Flavobacterium</taxon>
    </lineage>
</organism>